<keyword evidence="3 6" id="KW-0812">Transmembrane</keyword>
<feature type="transmembrane region" description="Helical" evidence="6">
    <location>
        <begin position="12"/>
        <end position="32"/>
    </location>
</feature>
<proteinExistence type="predicted"/>
<dbReference type="InterPro" id="IPR002293">
    <property type="entry name" value="AA/rel_permease1"/>
</dbReference>
<dbReference type="GO" id="GO:0022857">
    <property type="term" value="F:transmembrane transporter activity"/>
    <property type="evidence" value="ECO:0007669"/>
    <property type="project" value="InterPro"/>
</dbReference>
<sequence>MNPTHTLPRAFYGSIILTSLLYLFITVTVISVEPLQHIADIKETVLAEAARPLLGDTGYRLIAIAAMFSTLAAITVTLYGINRLGHELARERELPAFMLATSGWKPLLLRLLLFSSVAIVLANTLDINTTAILASGLFLLVFGVVNAAALELAEPIGANRWLPLLGALSAFFALTALLLFAMHSLPNAALVLLDTLLAALMYRTLYRIYASKTSR</sequence>
<dbReference type="AlphaFoldDB" id="A0AA95KT09"/>
<dbReference type="GO" id="GO:0005886">
    <property type="term" value="C:plasma membrane"/>
    <property type="evidence" value="ECO:0007669"/>
    <property type="project" value="UniProtKB-SubCell"/>
</dbReference>
<name>A0AA95KT09_9GAMM</name>
<evidence type="ECO:0000256" key="5">
    <source>
        <dbReference type="ARBA" id="ARBA00023136"/>
    </source>
</evidence>
<protein>
    <submittedName>
        <fullName evidence="7">Amino acid permease</fullName>
    </submittedName>
</protein>
<feature type="transmembrane region" description="Helical" evidence="6">
    <location>
        <begin position="61"/>
        <end position="81"/>
    </location>
</feature>
<dbReference type="Pfam" id="PF13520">
    <property type="entry name" value="AA_permease_2"/>
    <property type="match status" value="1"/>
</dbReference>
<comment type="subcellular location">
    <subcellularLocation>
        <location evidence="1">Cell membrane</location>
        <topology evidence="1">Multi-pass membrane protein</topology>
    </subcellularLocation>
</comment>
<feature type="transmembrane region" description="Helical" evidence="6">
    <location>
        <begin position="188"/>
        <end position="206"/>
    </location>
</feature>
<keyword evidence="5 6" id="KW-0472">Membrane</keyword>
<feature type="transmembrane region" description="Helical" evidence="6">
    <location>
        <begin position="131"/>
        <end position="149"/>
    </location>
</feature>
<dbReference type="KEGG" id="tput:QJT81_15175"/>
<reference evidence="7" key="2">
    <citation type="submission" date="2023-04" db="EMBL/GenBank/DDBJ databases">
        <authorList>
            <person name="Beletskiy A.V."/>
            <person name="Mardanov A.V."/>
            <person name="Ravin N.V."/>
        </authorList>
    </citation>
    <scope>NUCLEOTIDE SEQUENCE</scope>
    <source>
        <strain evidence="7">GKL-02</strain>
    </source>
</reference>
<evidence type="ECO:0000256" key="3">
    <source>
        <dbReference type="ARBA" id="ARBA00022692"/>
    </source>
</evidence>
<dbReference type="EMBL" id="CP124756">
    <property type="protein sequence ID" value="WGZ96498.1"/>
    <property type="molecule type" value="Genomic_DNA"/>
</dbReference>
<gene>
    <name evidence="7" type="ORF">QJT81_15175</name>
</gene>
<evidence type="ECO:0000313" key="7">
    <source>
        <dbReference type="EMBL" id="WGZ96498.1"/>
    </source>
</evidence>
<evidence type="ECO:0000256" key="1">
    <source>
        <dbReference type="ARBA" id="ARBA00004651"/>
    </source>
</evidence>
<evidence type="ECO:0000256" key="4">
    <source>
        <dbReference type="ARBA" id="ARBA00022989"/>
    </source>
</evidence>
<dbReference type="PANTHER" id="PTHR42770:SF11">
    <property type="entry name" value="INNER MEMBRANE TRANSPORT PROTEIN YBAT"/>
    <property type="match status" value="1"/>
</dbReference>
<keyword evidence="2" id="KW-1003">Cell membrane</keyword>
<dbReference type="Proteomes" id="UP001301326">
    <property type="component" value="Chromosome"/>
</dbReference>
<dbReference type="PANTHER" id="PTHR42770">
    <property type="entry name" value="AMINO ACID TRANSPORTER-RELATED"/>
    <property type="match status" value="1"/>
</dbReference>
<keyword evidence="4 6" id="KW-1133">Transmembrane helix</keyword>
<reference evidence="7" key="1">
    <citation type="journal article" date="2023" name="Int. J. Mol. Sci.">
        <title>Metagenomics Revealed a New Genus 'Candidatus Thiocaldithrix dubininis' gen. nov., sp. nov. and a New Species 'Candidatus Thiothrix putei' sp. nov. in the Family Thiotrichaceae, Some Members of Which Have Traits of Both Na+- and H+-Motive Energetics.</title>
        <authorList>
            <person name="Ravin N.V."/>
            <person name="Muntyan M.S."/>
            <person name="Smolyakov D.D."/>
            <person name="Rudenko T.S."/>
            <person name="Beletsky A.V."/>
            <person name="Mardanov A.V."/>
            <person name="Grabovich M.Y."/>
        </authorList>
    </citation>
    <scope>NUCLEOTIDE SEQUENCE</scope>
    <source>
        <strain evidence="7">GKL-02</strain>
    </source>
</reference>
<organism evidence="7">
    <name type="scientific">Candidatus Thiothrix putei</name>
    <dbReference type="NCBI Taxonomy" id="3080811"/>
    <lineage>
        <taxon>Bacteria</taxon>
        <taxon>Pseudomonadati</taxon>
        <taxon>Pseudomonadota</taxon>
        <taxon>Gammaproteobacteria</taxon>
        <taxon>Thiotrichales</taxon>
        <taxon>Thiotrichaceae</taxon>
        <taxon>Thiothrix</taxon>
    </lineage>
</organism>
<dbReference type="Gene3D" id="1.20.1740.10">
    <property type="entry name" value="Amino acid/polyamine transporter I"/>
    <property type="match status" value="1"/>
</dbReference>
<dbReference type="InterPro" id="IPR050367">
    <property type="entry name" value="APC_superfamily"/>
</dbReference>
<evidence type="ECO:0000256" key="6">
    <source>
        <dbReference type="SAM" id="Phobius"/>
    </source>
</evidence>
<accession>A0AA95KT09</accession>
<evidence type="ECO:0000256" key="2">
    <source>
        <dbReference type="ARBA" id="ARBA00022475"/>
    </source>
</evidence>
<feature type="transmembrane region" description="Helical" evidence="6">
    <location>
        <begin position="161"/>
        <end position="182"/>
    </location>
</feature>